<evidence type="ECO:0000259" key="4">
    <source>
        <dbReference type="PROSITE" id="PS50404"/>
    </source>
</evidence>
<dbReference type="InterPro" id="IPR036282">
    <property type="entry name" value="Glutathione-S-Trfase_C_sf"/>
</dbReference>
<dbReference type="Pfam" id="PF00043">
    <property type="entry name" value="GST_C"/>
    <property type="match status" value="1"/>
</dbReference>
<dbReference type="FunFam" id="3.40.30.10:FF:000039">
    <property type="entry name" value="Glutathione S-transferase domain"/>
    <property type="match status" value="1"/>
</dbReference>
<dbReference type="OrthoDB" id="3828095at2"/>
<dbReference type="SUPFAM" id="SSF52833">
    <property type="entry name" value="Thioredoxin-like"/>
    <property type="match status" value="1"/>
</dbReference>
<evidence type="ECO:0000256" key="2">
    <source>
        <dbReference type="ARBA" id="ARBA00022679"/>
    </source>
</evidence>
<dbReference type="Pfam" id="PF02798">
    <property type="entry name" value="GST_N"/>
    <property type="match status" value="1"/>
</dbReference>
<dbReference type="InterPro" id="IPR040079">
    <property type="entry name" value="Glutathione_S-Trfase"/>
</dbReference>
<dbReference type="SFLD" id="SFLDS00019">
    <property type="entry name" value="Glutathione_Transferase_(cytos"/>
    <property type="match status" value="1"/>
</dbReference>
<dbReference type="PANTHER" id="PTHR44051">
    <property type="entry name" value="GLUTATHIONE S-TRANSFERASE-RELATED"/>
    <property type="match status" value="1"/>
</dbReference>
<name>A0A1H4D3D5_9BURK</name>
<dbReference type="EMBL" id="FNRQ01000002">
    <property type="protein sequence ID" value="SEA67255.1"/>
    <property type="molecule type" value="Genomic_DNA"/>
</dbReference>
<keyword evidence="2 6" id="KW-0808">Transferase</keyword>
<evidence type="ECO:0000313" key="6">
    <source>
        <dbReference type="EMBL" id="SEA67255.1"/>
    </source>
</evidence>
<sequence>MRLYGDRGSSNTRRVLTTARHVQFDVEFIFVNLFAGENRTPTYLALNPNGTIPTFVDGDVVLFEASAIMIYLAEKAGSSLWPAGPARFETLKWMFWAAEHFRRGPSMLIEERFIKPIQGHAEDAALVGDALKSIHRYAAVLDVHLRDRLFVVGHTLTLADIDLAAPFSHIQRTRAPFDAYPNLMAWHKRLIDGVPAWRSTGEDLERRIAEIQSTEIQSAAAARARVA</sequence>
<dbReference type="PROSITE" id="PS50404">
    <property type="entry name" value="GST_NTER"/>
    <property type="match status" value="1"/>
</dbReference>
<feature type="domain" description="GST C-terminal" evidence="5">
    <location>
        <begin position="83"/>
        <end position="211"/>
    </location>
</feature>
<comment type="similarity">
    <text evidence="1 3">Belongs to the GST superfamily.</text>
</comment>
<dbReference type="InterPro" id="IPR004045">
    <property type="entry name" value="Glutathione_S-Trfase_N"/>
</dbReference>
<feature type="domain" description="GST N-terminal" evidence="4">
    <location>
        <begin position="1"/>
        <end position="80"/>
    </location>
</feature>
<dbReference type="InterPro" id="IPR036249">
    <property type="entry name" value="Thioredoxin-like_sf"/>
</dbReference>
<dbReference type="STRING" id="83784.SAMN05192564_102646"/>
<organism evidence="6 7">
    <name type="scientific">Paraburkholderia sartisoli</name>
    <dbReference type="NCBI Taxonomy" id="83784"/>
    <lineage>
        <taxon>Bacteria</taxon>
        <taxon>Pseudomonadati</taxon>
        <taxon>Pseudomonadota</taxon>
        <taxon>Betaproteobacteria</taxon>
        <taxon>Burkholderiales</taxon>
        <taxon>Burkholderiaceae</taxon>
        <taxon>Paraburkholderia</taxon>
    </lineage>
</organism>
<dbReference type="SFLD" id="SFLDG00358">
    <property type="entry name" value="Main_(cytGST)"/>
    <property type="match status" value="1"/>
</dbReference>
<dbReference type="Gene3D" id="1.20.1050.10">
    <property type="match status" value="1"/>
</dbReference>
<dbReference type="SUPFAM" id="SSF47616">
    <property type="entry name" value="GST C-terminal domain-like"/>
    <property type="match status" value="1"/>
</dbReference>
<accession>A0A1H4D3D5</accession>
<evidence type="ECO:0000313" key="7">
    <source>
        <dbReference type="Proteomes" id="UP000198638"/>
    </source>
</evidence>
<reference evidence="7" key="1">
    <citation type="submission" date="2016-10" db="EMBL/GenBank/DDBJ databases">
        <authorList>
            <person name="Varghese N."/>
            <person name="Submissions S."/>
        </authorList>
    </citation>
    <scope>NUCLEOTIDE SEQUENCE [LARGE SCALE GENOMIC DNA]</scope>
    <source>
        <strain evidence="7">LMG 24000</strain>
    </source>
</reference>
<keyword evidence="7" id="KW-1185">Reference proteome</keyword>
<dbReference type="InterPro" id="IPR010987">
    <property type="entry name" value="Glutathione-S-Trfase_C-like"/>
</dbReference>
<proteinExistence type="inferred from homology"/>
<dbReference type="PANTHER" id="PTHR44051:SF8">
    <property type="entry name" value="GLUTATHIONE S-TRANSFERASE GSTA"/>
    <property type="match status" value="1"/>
</dbReference>
<dbReference type="AlphaFoldDB" id="A0A1H4D3D5"/>
<evidence type="ECO:0000259" key="5">
    <source>
        <dbReference type="PROSITE" id="PS50405"/>
    </source>
</evidence>
<dbReference type="PROSITE" id="PS50405">
    <property type="entry name" value="GST_CTER"/>
    <property type="match status" value="1"/>
</dbReference>
<dbReference type="InterPro" id="IPR004046">
    <property type="entry name" value="GST_C"/>
</dbReference>
<evidence type="ECO:0000256" key="1">
    <source>
        <dbReference type="ARBA" id="ARBA00007409"/>
    </source>
</evidence>
<gene>
    <name evidence="6" type="ORF">SAMN05192564_102646</name>
</gene>
<protein>
    <submittedName>
        <fullName evidence="6">Glutathione S-transferase</fullName>
    </submittedName>
</protein>
<dbReference type="Gene3D" id="3.40.30.10">
    <property type="entry name" value="Glutaredoxin"/>
    <property type="match status" value="1"/>
</dbReference>
<dbReference type="Proteomes" id="UP000198638">
    <property type="component" value="Unassembled WGS sequence"/>
</dbReference>
<dbReference type="GO" id="GO:0016740">
    <property type="term" value="F:transferase activity"/>
    <property type="evidence" value="ECO:0007669"/>
    <property type="project" value="UniProtKB-KW"/>
</dbReference>
<evidence type="ECO:0000256" key="3">
    <source>
        <dbReference type="RuleBase" id="RU003494"/>
    </source>
</evidence>